<gene>
    <name evidence="10" type="ORF">POREN0001_1716</name>
</gene>
<dbReference type="InterPro" id="IPR004453">
    <property type="entry name" value="QueG"/>
</dbReference>
<organism evidence="10 11">
    <name type="scientific">Porphyromonas endodontalis (strain ATCC 35406 / DSM 24491 / JCM 8526 / CCUG 16442 / BCRC 14492 / NCTC 13058 / HG 370)</name>
    <name type="common">Bacteroides endodontalis</name>
    <dbReference type="NCBI Taxonomy" id="553175"/>
    <lineage>
        <taxon>Bacteria</taxon>
        <taxon>Pseudomonadati</taxon>
        <taxon>Bacteroidota</taxon>
        <taxon>Bacteroidia</taxon>
        <taxon>Bacteroidales</taxon>
        <taxon>Porphyromonadaceae</taxon>
        <taxon>Porphyromonas</taxon>
    </lineage>
</organism>
<evidence type="ECO:0000256" key="7">
    <source>
        <dbReference type="ARBA" id="ARBA00023004"/>
    </source>
</evidence>
<proteinExistence type="predicted"/>
<keyword evidence="1" id="KW-0004">4Fe-4S</keyword>
<dbReference type="GO" id="GO:0051539">
    <property type="term" value="F:4 iron, 4 sulfur cluster binding"/>
    <property type="evidence" value="ECO:0007669"/>
    <property type="project" value="UniProtKB-KW"/>
</dbReference>
<keyword evidence="8" id="KW-0411">Iron-sulfur</keyword>
<evidence type="ECO:0000313" key="10">
    <source>
        <dbReference type="EMBL" id="EEN82329.1"/>
    </source>
</evidence>
<comment type="caution">
    <text evidence="10">The sequence shown here is derived from an EMBL/GenBank/DDBJ whole genome shotgun (WGS) entry which is preliminary data.</text>
</comment>
<evidence type="ECO:0000256" key="8">
    <source>
        <dbReference type="ARBA" id="ARBA00023014"/>
    </source>
</evidence>
<dbReference type="SUPFAM" id="SSF54862">
    <property type="entry name" value="4Fe-4S ferredoxins"/>
    <property type="match status" value="1"/>
</dbReference>
<keyword evidence="4" id="KW-0479">Metal-binding</keyword>
<accession>C3JBI3</accession>
<evidence type="ECO:0000256" key="5">
    <source>
        <dbReference type="ARBA" id="ARBA00022785"/>
    </source>
</evidence>
<dbReference type="PANTHER" id="PTHR30002:SF4">
    <property type="entry name" value="EPOXYQUEUOSINE REDUCTASE"/>
    <property type="match status" value="1"/>
</dbReference>
<feature type="domain" description="4Fe-4S ferredoxin-type" evidence="9">
    <location>
        <begin position="175"/>
        <end position="206"/>
    </location>
</feature>
<name>C3JBI3_POREA</name>
<keyword evidence="11" id="KW-1185">Reference proteome</keyword>
<dbReference type="eggNOG" id="COG1600">
    <property type="taxonomic scope" value="Bacteria"/>
</dbReference>
<keyword evidence="7" id="KW-0408">Iron</keyword>
<keyword evidence="3" id="KW-0819">tRNA processing</keyword>
<keyword evidence="2" id="KW-0963">Cytoplasm</keyword>
<dbReference type="STRING" id="553175.POREN0001_1716"/>
<evidence type="ECO:0000256" key="2">
    <source>
        <dbReference type="ARBA" id="ARBA00022490"/>
    </source>
</evidence>
<evidence type="ECO:0000256" key="3">
    <source>
        <dbReference type="ARBA" id="ARBA00022694"/>
    </source>
</evidence>
<dbReference type="InterPro" id="IPR013542">
    <property type="entry name" value="QueG_DUF1730"/>
</dbReference>
<dbReference type="InterPro" id="IPR017896">
    <property type="entry name" value="4Fe4S_Fe-S-bd"/>
</dbReference>
<dbReference type="EMBL" id="ACNN01000026">
    <property type="protein sequence ID" value="EEN82329.1"/>
    <property type="molecule type" value="Genomic_DNA"/>
</dbReference>
<dbReference type="GO" id="GO:0052693">
    <property type="term" value="F:epoxyqueuosine reductase activity"/>
    <property type="evidence" value="ECO:0007669"/>
    <property type="project" value="TreeGrafter"/>
</dbReference>
<dbReference type="Proteomes" id="UP000004295">
    <property type="component" value="Unassembled WGS sequence"/>
</dbReference>
<evidence type="ECO:0000313" key="11">
    <source>
        <dbReference type="Proteomes" id="UP000004295"/>
    </source>
</evidence>
<dbReference type="PROSITE" id="PS51379">
    <property type="entry name" value="4FE4S_FER_2"/>
    <property type="match status" value="1"/>
</dbReference>
<dbReference type="AlphaFoldDB" id="C3JBI3"/>
<evidence type="ECO:0000256" key="6">
    <source>
        <dbReference type="ARBA" id="ARBA00023002"/>
    </source>
</evidence>
<reference evidence="10 11" key="1">
    <citation type="submission" date="2009-04" db="EMBL/GenBank/DDBJ databases">
        <authorList>
            <person name="Sebastian Y."/>
            <person name="Madupu R."/>
            <person name="Durkin A.S."/>
            <person name="Torralba M."/>
            <person name="Methe B."/>
            <person name="Sutton G.G."/>
            <person name="Strausberg R.L."/>
            <person name="Nelson K.E."/>
        </authorList>
    </citation>
    <scope>NUCLEOTIDE SEQUENCE [LARGE SCALE GENOMIC DNA]</scope>
    <source>
        <strain evidence="11">ATCC 35406 / BCRC 14492 / JCM 8526 / NCTC 13058 / HG 370</strain>
    </source>
</reference>
<evidence type="ECO:0000259" key="9">
    <source>
        <dbReference type="PROSITE" id="PS51379"/>
    </source>
</evidence>
<dbReference type="Pfam" id="PF13484">
    <property type="entry name" value="Fer4_16"/>
    <property type="match status" value="1"/>
</dbReference>
<dbReference type="Pfam" id="PF08331">
    <property type="entry name" value="QueG_DUF1730"/>
    <property type="match status" value="1"/>
</dbReference>
<dbReference type="PROSITE" id="PS00198">
    <property type="entry name" value="4FE4S_FER_1"/>
    <property type="match status" value="1"/>
</dbReference>
<dbReference type="Gene3D" id="3.30.70.20">
    <property type="match status" value="1"/>
</dbReference>
<sequence>MPQNIIDEIKALAKSLGFVALGIARSHPIPQEVRESYISSLQEQGVGDMGYLERNLEVRFDPDKLVSGARSIIVGAFNYFPEKTQRTDAPQIAYYAYGKDYHRVVKDKLFTLLKYLQERIETPFSSRVFVDSAPLMERYWAVQSGVGKVGRNGLLIVPRFGSFCFLGEIVTTLELPADIPSEGSPCGRCMRCVEHCPAQAISKDGRFSPTRCLSYQTIEHHGSLAPKVIAQLGERIYGCDACQLVCPHNRFAYPHQEGLLKPAPDLLEMTSDDWKNLDNETFEQLFEHSAVQRVGFDGLRRNINSLLPSEDLESSTQSEK</sequence>
<protein>
    <submittedName>
        <fullName evidence="10">Putative iron-sulfur cluster-binding protein</fullName>
    </submittedName>
</protein>
<dbReference type="GO" id="GO:0008616">
    <property type="term" value="P:tRNA queuosine(34) biosynthetic process"/>
    <property type="evidence" value="ECO:0007669"/>
    <property type="project" value="UniProtKB-KW"/>
</dbReference>
<dbReference type="GO" id="GO:0046872">
    <property type="term" value="F:metal ion binding"/>
    <property type="evidence" value="ECO:0007669"/>
    <property type="project" value="UniProtKB-KW"/>
</dbReference>
<dbReference type="PANTHER" id="PTHR30002">
    <property type="entry name" value="EPOXYQUEUOSINE REDUCTASE"/>
    <property type="match status" value="1"/>
</dbReference>
<keyword evidence="5" id="KW-0671">Queuosine biosynthesis</keyword>
<keyword evidence="6" id="KW-0560">Oxidoreductase</keyword>
<evidence type="ECO:0000256" key="1">
    <source>
        <dbReference type="ARBA" id="ARBA00022485"/>
    </source>
</evidence>
<dbReference type="NCBIfam" id="TIGR00276">
    <property type="entry name" value="tRNA epoxyqueuosine(34) reductase QueG"/>
    <property type="match status" value="1"/>
</dbReference>
<evidence type="ECO:0000256" key="4">
    <source>
        <dbReference type="ARBA" id="ARBA00022723"/>
    </source>
</evidence>
<dbReference type="InterPro" id="IPR017900">
    <property type="entry name" value="4Fe4S_Fe_S_CS"/>
</dbReference>